<dbReference type="EMBL" id="CAVLGL010000024">
    <property type="protein sequence ID" value="CAK1581266.1"/>
    <property type="molecule type" value="Genomic_DNA"/>
</dbReference>
<comment type="caution">
    <text evidence="2">The sequence shown here is derived from an EMBL/GenBank/DDBJ whole genome shotgun (WGS) entry which is preliminary data.</text>
</comment>
<keyword evidence="1" id="KW-0812">Transmembrane</keyword>
<accession>A0AAV1KHN5</accession>
<dbReference type="AlphaFoldDB" id="A0AAV1KHN5"/>
<sequence>MKAFETSRETEITFPFFPKDSPYMIRDSKIFGPRNKFWVGLLLEIKVLFIVISLNRSKTRSSSTIHETTKT</sequence>
<keyword evidence="1" id="KW-1133">Transmembrane helix</keyword>
<evidence type="ECO:0000256" key="1">
    <source>
        <dbReference type="SAM" id="Phobius"/>
    </source>
</evidence>
<proteinExistence type="predicted"/>
<evidence type="ECO:0000313" key="3">
    <source>
        <dbReference type="Proteomes" id="UP001314205"/>
    </source>
</evidence>
<feature type="transmembrane region" description="Helical" evidence="1">
    <location>
        <begin position="37"/>
        <end position="54"/>
    </location>
</feature>
<keyword evidence="1" id="KW-0472">Membrane</keyword>
<reference evidence="2 3" key="1">
    <citation type="submission" date="2023-11" db="EMBL/GenBank/DDBJ databases">
        <authorList>
            <person name="Hedman E."/>
            <person name="Englund M."/>
            <person name="Stromberg M."/>
            <person name="Nyberg Akerstrom W."/>
            <person name="Nylinder S."/>
            <person name="Jareborg N."/>
            <person name="Kallberg Y."/>
            <person name="Kronander E."/>
        </authorList>
    </citation>
    <scope>NUCLEOTIDE SEQUENCE [LARGE SCALE GENOMIC DNA]</scope>
</reference>
<evidence type="ECO:0000313" key="2">
    <source>
        <dbReference type="EMBL" id="CAK1581266.1"/>
    </source>
</evidence>
<protein>
    <submittedName>
        <fullName evidence="2">Uncharacterized protein</fullName>
    </submittedName>
</protein>
<keyword evidence="3" id="KW-1185">Reference proteome</keyword>
<organism evidence="2 3">
    <name type="scientific">Parnassius mnemosyne</name>
    <name type="common">clouded apollo</name>
    <dbReference type="NCBI Taxonomy" id="213953"/>
    <lineage>
        <taxon>Eukaryota</taxon>
        <taxon>Metazoa</taxon>
        <taxon>Ecdysozoa</taxon>
        <taxon>Arthropoda</taxon>
        <taxon>Hexapoda</taxon>
        <taxon>Insecta</taxon>
        <taxon>Pterygota</taxon>
        <taxon>Neoptera</taxon>
        <taxon>Endopterygota</taxon>
        <taxon>Lepidoptera</taxon>
        <taxon>Glossata</taxon>
        <taxon>Ditrysia</taxon>
        <taxon>Papilionoidea</taxon>
        <taxon>Papilionidae</taxon>
        <taxon>Parnassiinae</taxon>
        <taxon>Parnassini</taxon>
        <taxon>Parnassius</taxon>
        <taxon>Driopa</taxon>
    </lineage>
</organism>
<dbReference type="Proteomes" id="UP001314205">
    <property type="component" value="Unassembled WGS sequence"/>
</dbReference>
<gene>
    <name evidence="2" type="ORF">PARMNEM_LOCUS2955</name>
</gene>
<name>A0AAV1KHN5_9NEOP</name>